<evidence type="ECO:0000259" key="3">
    <source>
        <dbReference type="Pfam" id="PF23717"/>
    </source>
</evidence>
<evidence type="ECO:0000313" key="4">
    <source>
        <dbReference type="EMBL" id="MCP2176540.1"/>
    </source>
</evidence>
<dbReference type="InterPro" id="IPR043129">
    <property type="entry name" value="ATPase_NBD"/>
</dbReference>
<proteinExistence type="predicted"/>
<reference evidence="4 5" key="1">
    <citation type="submission" date="2022-06" db="EMBL/GenBank/DDBJ databases">
        <title>Genomic Encyclopedia of Archaeal and Bacterial Type Strains, Phase II (KMG-II): from individual species to whole genera.</title>
        <authorList>
            <person name="Goeker M."/>
        </authorList>
    </citation>
    <scope>NUCLEOTIDE SEQUENCE [LARGE SCALE GENOMIC DNA]</scope>
    <source>
        <strain evidence="4 5">DSM 44693</strain>
    </source>
</reference>
<dbReference type="EMBL" id="JAMTCJ010000002">
    <property type="protein sequence ID" value="MCP2176540.1"/>
    <property type="molecule type" value="Genomic_DNA"/>
</dbReference>
<dbReference type="InterPro" id="IPR055583">
    <property type="entry name" value="DUF7159"/>
</dbReference>
<feature type="compositionally biased region" description="Low complexity" evidence="1">
    <location>
        <begin position="364"/>
        <end position="374"/>
    </location>
</feature>
<evidence type="ECO:0000313" key="5">
    <source>
        <dbReference type="Proteomes" id="UP001206895"/>
    </source>
</evidence>
<evidence type="ECO:0000256" key="2">
    <source>
        <dbReference type="SAM" id="Phobius"/>
    </source>
</evidence>
<keyword evidence="2" id="KW-0812">Transmembrane</keyword>
<name>A0ABT1HFN5_9NOCA</name>
<dbReference type="RefSeq" id="WP_253661518.1">
    <property type="nucleotide sequence ID" value="NZ_BAAAJQ010000001.1"/>
</dbReference>
<feature type="region of interest" description="Disordered" evidence="1">
    <location>
        <begin position="265"/>
        <end position="374"/>
    </location>
</feature>
<accession>A0ABT1HFN5</accession>
<feature type="compositionally biased region" description="Low complexity" evidence="1">
    <location>
        <begin position="272"/>
        <end position="303"/>
    </location>
</feature>
<evidence type="ECO:0000256" key="1">
    <source>
        <dbReference type="SAM" id="MobiDB-lite"/>
    </source>
</evidence>
<dbReference type="Proteomes" id="UP001206895">
    <property type="component" value="Unassembled WGS sequence"/>
</dbReference>
<keyword evidence="2" id="KW-0472">Membrane</keyword>
<gene>
    <name evidence="4" type="ORF">LX13_002359</name>
</gene>
<feature type="transmembrane region" description="Helical" evidence="2">
    <location>
        <begin position="237"/>
        <end position="260"/>
    </location>
</feature>
<keyword evidence="5" id="KW-1185">Reference proteome</keyword>
<dbReference type="SUPFAM" id="SSF53067">
    <property type="entry name" value="Actin-like ATPase domain"/>
    <property type="match status" value="1"/>
</dbReference>
<keyword evidence="2" id="KW-1133">Transmembrane helix</keyword>
<sequence length="374" mass="37794">MSQVLGVSVTDLQIASVVMEVSTGNVLARNVVDLTDSSPETVFDAITQLVESAPFAVDAVTVACAQRSMQVSLHNTVTAGAKTDPEWFSRTTITDTPFAFANVAAAQSDQRGVVVVLDLAADAVPFNELSIAAVDTETATVVGAVQLPTGGEREPVTDTPGAQAVAGAFGLLPSTDVGRSGVFVVGPGAEVPGVAPTLEYETQLPVQIASEPTYAAAHGAALHGRNRGVTGSNRTRWLALVGAAVAAAVLAAVVVGVVLFTGGDDEPSPAGSESSVTTSAPTTTTPAPTTTRSRPPTTTTTTTTEEETEEFVPPPAPPPETVTVTQPPRTVTRTTTPPPTTTTTSSPASAVKPEDPSKVPADPPAGANPANGAG</sequence>
<feature type="compositionally biased region" description="Low complexity" evidence="1">
    <location>
        <begin position="321"/>
        <end position="350"/>
    </location>
</feature>
<organism evidence="4 5">
    <name type="scientific">Williamsia maris</name>
    <dbReference type="NCBI Taxonomy" id="72806"/>
    <lineage>
        <taxon>Bacteria</taxon>
        <taxon>Bacillati</taxon>
        <taxon>Actinomycetota</taxon>
        <taxon>Actinomycetes</taxon>
        <taxon>Mycobacteriales</taxon>
        <taxon>Nocardiaceae</taxon>
        <taxon>Williamsia</taxon>
    </lineage>
</organism>
<dbReference type="Pfam" id="PF23717">
    <property type="entry name" value="DUF7159"/>
    <property type="match status" value="1"/>
</dbReference>
<protein>
    <recommendedName>
        <fullName evidence="3">DUF7159 domain-containing protein</fullName>
    </recommendedName>
</protein>
<comment type="caution">
    <text evidence="4">The sequence shown here is derived from an EMBL/GenBank/DDBJ whole genome shotgun (WGS) entry which is preliminary data.</text>
</comment>
<feature type="domain" description="DUF7159" evidence="3">
    <location>
        <begin position="120"/>
        <end position="222"/>
    </location>
</feature>